<organism evidence="5 6">
    <name type="scientific">Durusdinium trenchii</name>
    <dbReference type="NCBI Taxonomy" id="1381693"/>
    <lineage>
        <taxon>Eukaryota</taxon>
        <taxon>Sar</taxon>
        <taxon>Alveolata</taxon>
        <taxon>Dinophyceae</taxon>
        <taxon>Suessiales</taxon>
        <taxon>Symbiodiniaceae</taxon>
        <taxon>Durusdinium</taxon>
    </lineage>
</organism>
<dbReference type="InterPro" id="IPR055170">
    <property type="entry name" value="GFO_IDH_MocA-like_dom"/>
</dbReference>
<evidence type="ECO:0000313" key="5">
    <source>
        <dbReference type="EMBL" id="CAK8993275.1"/>
    </source>
</evidence>
<dbReference type="Gene3D" id="3.30.360.10">
    <property type="entry name" value="Dihydrodipicolinate Reductase, domain 2"/>
    <property type="match status" value="1"/>
</dbReference>
<dbReference type="PANTHER" id="PTHR43818">
    <property type="entry name" value="BCDNA.GH03377"/>
    <property type="match status" value="1"/>
</dbReference>
<evidence type="ECO:0000259" key="4">
    <source>
        <dbReference type="Pfam" id="PF22725"/>
    </source>
</evidence>
<dbReference type="EMBL" id="CAXAMM010001746">
    <property type="protein sequence ID" value="CAK8993275.1"/>
    <property type="molecule type" value="Genomic_DNA"/>
</dbReference>
<dbReference type="Proteomes" id="UP001642464">
    <property type="component" value="Unassembled WGS sequence"/>
</dbReference>
<comment type="similarity">
    <text evidence="1">Belongs to the Gfo/Idh/MocA family.</text>
</comment>
<name>A0ABP0HWJ6_9DINO</name>
<proteinExistence type="inferred from homology"/>
<gene>
    <name evidence="5" type="ORF">SCF082_LOCUS3444</name>
</gene>
<dbReference type="InterPro" id="IPR050463">
    <property type="entry name" value="Gfo/Idh/MocA_oxidrdct_glycsds"/>
</dbReference>
<evidence type="ECO:0000256" key="1">
    <source>
        <dbReference type="ARBA" id="ARBA00010928"/>
    </source>
</evidence>
<evidence type="ECO:0000259" key="3">
    <source>
        <dbReference type="Pfam" id="PF01408"/>
    </source>
</evidence>
<dbReference type="Pfam" id="PF01408">
    <property type="entry name" value="GFO_IDH_MocA"/>
    <property type="match status" value="1"/>
</dbReference>
<keyword evidence="6" id="KW-1185">Reference proteome</keyword>
<evidence type="ECO:0000313" key="6">
    <source>
        <dbReference type="Proteomes" id="UP001642464"/>
    </source>
</evidence>
<reference evidence="5 6" key="1">
    <citation type="submission" date="2024-02" db="EMBL/GenBank/DDBJ databases">
        <authorList>
            <person name="Chen Y."/>
            <person name="Shah S."/>
            <person name="Dougan E. K."/>
            <person name="Thang M."/>
            <person name="Chan C."/>
        </authorList>
    </citation>
    <scope>NUCLEOTIDE SEQUENCE [LARGE SCALE GENOMIC DNA]</scope>
</reference>
<keyword evidence="2" id="KW-0560">Oxidoreductase</keyword>
<dbReference type="PANTHER" id="PTHR43818:SF11">
    <property type="entry name" value="BCDNA.GH03377"/>
    <property type="match status" value="1"/>
</dbReference>
<dbReference type="SUPFAM" id="SSF51735">
    <property type="entry name" value="NAD(P)-binding Rossmann-fold domains"/>
    <property type="match status" value="1"/>
</dbReference>
<feature type="domain" description="GFO/IDH/MocA-like oxidoreductase" evidence="4">
    <location>
        <begin position="134"/>
        <end position="255"/>
    </location>
</feature>
<feature type="domain" description="Gfo/Idh/MocA-like oxidoreductase N-terminal" evidence="3">
    <location>
        <begin position="6"/>
        <end position="126"/>
    </location>
</feature>
<dbReference type="Pfam" id="PF22725">
    <property type="entry name" value="GFO_IDH_MocA_C3"/>
    <property type="match status" value="1"/>
</dbReference>
<dbReference type="InterPro" id="IPR036291">
    <property type="entry name" value="NAD(P)-bd_dom_sf"/>
</dbReference>
<dbReference type="SUPFAM" id="SSF55347">
    <property type="entry name" value="Glyceraldehyde-3-phosphate dehydrogenase-like, C-terminal domain"/>
    <property type="match status" value="1"/>
</dbReference>
<sequence>MTSVPVRWGIIGCGDVTEVKSGPAFQLATGSQLVAVMRRDAEKARDYAERHSVPRWYSTVEGLLSDQEIDAIYIATPPGSRVEIAEQVAKSGKPCYLEKPMARNFTESQLIAQVFESNSVPLFVAYYRRCYPRFVRLKALLASGQFGRISSVQYRLERPAASSTGWRQDVSTSGGGLFVDLGSHVLDLLDFLLGPLKMTEGVAARAPDAHPSSPEDVVAISFAFGSPTQGIGTGLWNFNSAESCDVLEITTSKAKIFVPDFMNGRVVSVRGPDGSKLEEWEEIPPNTVQLPMIQTITNAIAEKNPALCPSTATSGLRTASYIDQALNGFYGGRADAFWKRVDTWTSNQHGVQR</sequence>
<protein>
    <submittedName>
        <fullName evidence="5">Oxidoreductase P35 (P35_oxidoreductase) (Polysaccharide utilization locus H protein P35) (PUL H protein P35)</fullName>
    </submittedName>
</protein>
<accession>A0ABP0HWJ6</accession>
<dbReference type="Gene3D" id="3.40.50.720">
    <property type="entry name" value="NAD(P)-binding Rossmann-like Domain"/>
    <property type="match status" value="1"/>
</dbReference>
<comment type="caution">
    <text evidence="5">The sequence shown here is derived from an EMBL/GenBank/DDBJ whole genome shotgun (WGS) entry which is preliminary data.</text>
</comment>
<evidence type="ECO:0000256" key="2">
    <source>
        <dbReference type="ARBA" id="ARBA00023002"/>
    </source>
</evidence>
<dbReference type="InterPro" id="IPR000683">
    <property type="entry name" value="Gfo/Idh/MocA-like_OxRdtase_N"/>
</dbReference>